<protein>
    <submittedName>
        <fullName evidence="3">LLM class flavin-dependent oxidoreductase</fullName>
    </submittedName>
</protein>
<feature type="domain" description="Luciferase-like" evidence="2">
    <location>
        <begin position="2"/>
        <end position="100"/>
    </location>
</feature>
<evidence type="ECO:0000313" key="4">
    <source>
        <dbReference type="Proteomes" id="UP000309128"/>
    </source>
</evidence>
<feature type="compositionally biased region" description="Basic residues" evidence="1">
    <location>
        <begin position="123"/>
        <end position="162"/>
    </location>
</feature>
<accession>A0A5S4EXP5</accession>
<feature type="compositionally biased region" description="Pro residues" evidence="1">
    <location>
        <begin position="182"/>
        <end position="195"/>
    </location>
</feature>
<evidence type="ECO:0000256" key="1">
    <source>
        <dbReference type="SAM" id="MobiDB-lite"/>
    </source>
</evidence>
<dbReference type="AlphaFoldDB" id="A0A5S4EXP5"/>
<name>A0A5S4EXP5_9ACTN</name>
<sequence>VGGTPASAERAARLGLPMVLGLIGGDLRSARPLIEHYRAVDQAAGHAPEALRLGVTSHFYVGKTSQGVRRRALPLLPRVPAPQNPRRTRLAGQPRPVPGRLRPLRRADDRQPPGSHRQDPHRTRTVRHRPLHGTDRLRRHATAHGGRLHRPAGHRSRPRHPQGARPAGRTGSMTSATGMPILSPPLRPRSPPRPPDAFHQRSPLSRSTPP</sequence>
<reference evidence="3 4" key="1">
    <citation type="submission" date="2019-05" db="EMBL/GenBank/DDBJ databases">
        <title>Draft genome sequence of Nonomuraea turkmeniaca DSM 43926.</title>
        <authorList>
            <person name="Saricaoglu S."/>
            <person name="Isik K."/>
        </authorList>
    </citation>
    <scope>NUCLEOTIDE SEQUENCE [LARGE SCALE GENOMIC DNA]</scope>
    <source>
        <strain evidence="3 4">DSM 43926</strain>
    </source>
</reference>
<proteinExistence type="predicted"/>
<feature type="region of interest" description="Disordered" evidence="1">
    <location>
        <begin position="71"/>
        <end position="210"/>
    </location>
</feature>
<dbReference type="OrthoDB" id="9776438at2"/>
<dbReference type="Proteomes" id="UP000309128">
    <property type="component" value="Unassembled WGS sequence"/>
</dbReference>
<dbReference type="EMBL" id="VCKY01000293">
    <property type="protein sequence ID" value="TMR08446.1"/>
    <property type="molecule type" value="Genomic_DNA"/>
</dbReference>
<organism evidence="3 4">
    <name type="scientific">Nonomuraea turkmeniaca</name>
    <dbReference type="NCBI Taxonomy" id="103838"/>
    <lineage>
        <taxon>Bacteria</taxon>
        <taxon>Bacillati</taxon>
        <taxon>Actinomycetota</taxon>
        <taxon>Actinomycetes</taxon>
        <taxon>Streptosporangiales</taxon>
        <taxon>Streptosporangiaceae</taxon>
        <taxon>Nonomuraea</taxon>
    </lineage>
</organism>
<feature type="non-terminal residue" evidence="3">
    <location>
        <position position="1"/>
    </location>
</feature>
<dbReference type="Pfam" id="PF00296">
    <property type="entry name" value="Bac_luciferase"/>
    <property type="match status" value="1"/>
</dbReference>
<comment type="caution">
    <text evidence="3">The sequence shown here is derived from an EMBL/GenBank/DDBJ whole genome shotgun (WGS) entry which is preliminary data.</text>
</comment>
<feature type="compositionally biased region" description="Basic and acidic residues" evidence="1">
    <location>
        <begin position="105"/>
        <end position="122"/>
    </location>
</feature>
<dbReference type="Gene3D" id="3.20.20.30">
    <property type="entry name" value="Luciferase-like domain"/>
    <property type="match status" value="1"/>
</dbReference>
<gene>
    <name evidence="3" type="ORF">ETD86_47815</name>
</gene>
<dbReference type="SUPFAM" id="SSF51679">
    <property type="entry name" value="Bacterial luciferase-like"/>
    <property type="match status" value="1"/>
</dbReference>
<evidence type="ECO:0000313" key="3">
    <source>
        <dbReference type="EMBL" id="TMR08446.1"/>
    </source>
</evidence>
<dbReference type="InterPro" id="IPR036661">
    <property type="entry name" value="Luciferase-like_sf"/>
</dbReference>
<evidence type="ECO:0000259" key="2">
    <source>
        <dbReference type="Pfam" id="PF00296"/>
    </source>
</evidence>
<keyword evidence="4" id="KW-1185">Reference proteome</keyword>
<dbReference type="InterPro" id="IPR011251">
    <property type="entry name" value="Luciferase-like_dom"/>
</dbReference>
<dbReference type="GO" id="GO:0016705">
    <property type="term" value="F:oxidoreductase activity, acting on paired donors, with incorporation or reduction of molecular oxygen"/>
    <property type="evidence" value="ECO:0007669"/>
    <property type="project" value="InterPro"/>
</dbReference>